<accession>A0A218KBX9</accession>
<evidence type="ECO:0000313" key="2">
    <source>
        <dbReference type="EMBL" id="AKQ08409.1"/>
    </source>
</evidence>
<proteinExistence type="predicted"/>
<sequence>MTTAVLTTLWLLAKLVGWMIAIVIILALLRVMLGLVGVFWETIHPKSFHKFEGWKNRRREQKEQELKEKEENN</sequence>
<organism evidence="2 3">
    <name type="scientific">Bacillus phage PBC2</name>
    <dbReference type="NCBI Taxonomy" id="1675029"/>
    <lineage>
        <taxon>Viruses</taxon>
        <taxon>Duplodnaviria</taxon>
        <taxon>Heunggongvirae</taxon>
        <taxon>Uroviricota</taxon>
        <taxon>Caudoviricetes</taxon>
        <taxon>Andregratiavirinae</taxon>
        <taxon>Haetaevirus</taxon>
        <taxon>Haetaevirus PBC2</taxon>
    </lineage>
</organism>
<dbReference type="EMBL" id="KT070867">
    <property type="protein sequence ID" value="AKQ08409.1"/>
    <property type="molecule type" value="Genomic_DNA"/>
</dbReference>
<feature type="transmembrane region" description="Helical" evidence="1">
    <location>
        <begin position="15"/>
        <end position="40"/>
    </location>
</feature>
<evidence type="ECO:0000313" key="3">
    <source>
        <dbReference type="Proteomes" id="UP000223102"/>
    </source>
</evidence>
<evidence type="ECO:0000256" key="1">
    <source>
        <dbReference type="SAM" id="Phobius"/>
    </source>
</evidence>
<dbReference type="Proteomes" id="UP000223102">
    <property type="component" value="Segment"/>
</dbReference>
<reference evidence="2 3" key="1">
    <citation type="submission" date="2015-06" db="EMBL/GenBank/DDBJ databases">
        <title>Complete genome sequence of Bacillus cereus phage PBC2.</title>
        <authorList>
            <person name="Kong M."/>
            <person name="Ryu S."/>
        </authorList>
    </citation>
    <scope>NUCLEOTIDE SEQUENCE [LARGE SCALE GENOMIC DNA]</scope>
</reference>
<name>A0A218KBX9_9CAUD</name>
<protein>
    <submittedName>
        <fullName evidence="2">Uncharacterized protein</fullName>
    </submittedName>
</protein>
<keyword evidence="3" id="KW-1185">Reference proteome</keyword>
<keyword evidence="1" id="KW-1133">Transmembrane helix</keyword>
<keyword evidence="1" id="KW-0472">Membrane</keyword>
<gene>
    <name evidence="2" type="ORF">PBC2_094</name>
</gene>
<keyword evidence="1" id="KW-0812">Transmembrane</keyword>